<dbReference type="AlphaFoldDB" id="A0AAX6E1V0"/>
<dbReference type="Proteomes" id="UP001140949">
    <property type="component" value="Unassembled WGS sequence"/>
</dbReference>
<evidence type="ECO:0000313" key="3">
    <source>
        <dbReference type="Proteomes" id="UP001140949"/>
    </source>
</evidence>
<reference evidence="2" key="1">
    <citation type="journal article" date="2023" name="GigaByte">
        <title>Genome assembly of the bearded iris, Iris pallida Lam.</title>
        <authorList>
            <person name="Bruccoleri R.E."/>
            <person name="Oakeley E.J."/>
            <person name="Faust A.M.E."/>
            <person name="Altorfer M."/>
            <person name="Dessus-Babus S."/>
            <person name="Burckhardt D."/>
            <person name="Oertli M."/>
            <person name="Naumann U."/>
            <person name="Petersen F."/>
            <person name="Wong J."/>
        </authorList>
    </citation>
    <scope>NUCLEOTIDE SEQUENCE</scope>
    <source>
        <strain evidence="2">GSM-AAB239-AS_SAM_17_03QT</strain>
    </source>
</reference>
<evidence type="ECO:0000313" key="2">
    <source>
        <dbReference type="EMBL" id="KAJ6797941.1"/>
    </source>
</evidence>
<dbReference type="EMBL" id="JANAVB010040619">
    <property type="protein sequence ID" value="KAJ6797941.1"/>
    <property type="molecule type" value="Genomic_DNA"/>
</dbReference>
<comment type="caution">
    <text evidence="2">The sequence shown here is derived from an EMBL/GenBank/DDBJ whole genome shotgun (WGS) entry which is preliminary data.</text>
</comment>
<proteinExistence type="predicted"/>
<gene>
    <name evidence="2" type="ORF">M6B38_215140</name>
</gene>
<reference evidence="2" key="2">
    <citation type="submission" date="2023-04" db="EMBL/GenBank/DDBJ databases">
        <authorList>
            <person name="Bruccoleri R.E."/>
            <person name="Oakeley E.J."/>
            <person name="Faust A.-M."/>
            <person name="Dessus-Babus S."/>
            <person name="Altorfer M."/>
            <person name="Burckhardt D."/>
            <person name="Oertli M."/>
            <person name="Naumann U."/>
            <person name="Petersen F."/>
            <person name="Wong J."/>
        </authorList>
    </citation>
    <scope>NUCLEOTIDE SEQUENCE</scope>
    <source>
        <strain evidence="2">GSM-AAB239-AS_SAM_17_03QT</strain>
        <tissue evidence="2">Leaf</tissue>
    </source>
</reference>
<accession>A0AAX6E1V0</accession>
<sequence>MANRQTGLAGLLHHTRRHTRHNTRQDTLPLLFKFSAQYHACFSCFFLNYM</sequence>
<name>A0AAX6E1V0_IRIPA</name>
<organism evidence="2 3">
    <name type="scientific">Iris pallida</name>
    <name type="common">Sweet iris</name>
    <dbReference type="NCBI Taxonomy" id="29817"/>
    <lineage>
        <taxon>Eukaryota</taxon>
        <taxon>Viridiplantae</taxon>
        <taxon>Streptophyta</taxon>
        <taxon>Embryophyta</taxon>
        <taxon>Tracheophyta</taxon>
        <taxon>Spermatophyta</taxon>
        <taxon>Magnoliopsida</taxon>
        <taxon>Liliopsida</taxon>
        <taxon>Asparagales</taxon>
        <taxon>Iridaceae</taxon>
        <taxon>Iridoideae</taxon>
        <taxon>Irideae</taxon>
        <taxon>Iris</taxon>
    </lineage>
</organism>
<keyword evidence="3" id="KW-1185">Reference proteome</keyword>
<protein>
    <submittedName>
        <fullName evidence="2">Uncharacterized protein</fullName>
    </submittedName>
</protein>
<feature type="region of interest" description="Disordered" evidence="1">
    <location>
        <begin position="1"/>
        <end position="20"/>
    </location>
</feature>
<evidence type="ECO:0000256" key="1">
    <source>
        <dbReference type="SAM" id="MobiDB-lite"/>
    </source>
</evidence>